<gene>
    <name evidence="2" type="ORF">BCV69DRAFT_218041</name>
</gene>
<feature type="compositionally biased region" description="Basic and acidic residues" evidence="1">
    <location>
        <begin position="211"/>
        <end position="220"/>
    </location>
</feature>
<evidence type="ECO:0000313" key="3">
    <source>
        <dbReference type="Proteomes" id="UP000245942"/>
    </source>
</evidence>
<feature type="region of interest" description="Disordered" evidence="1">
    <location>
        <begin position="1"/>
        <end position="31"/>
    </location>
</feature>
<dbReference type="AlphaFoldDB" id="A0A316UAK7"/>
<feature type="compositionally biased region" description="Low complexity" evidence="1">
    <location>
        <begin position="113"/>
        <end position="127"/>
    </location>
</feature>
<feature type="compositionally biased region" description="Polar residues" evidence="1">
    <location>
        <begin position="299"/>
        <end position="317"/>
    </location>
</feature>
<feature type="compositionally biased region" description="Low complexity" evidence="1">
    <location>
        <begin position="146"/>
        <end position="157"/>
    </location>
</feature>
<feature type="compositionally biased region" description="Polar residues" evidence="1">
    <location>
        <begin position="64"/>
        <end position="87"/>
    </location>
</feature>
<dbReference type="RefSeq" id="XP_025347225.1">
    <property type="nucleotide sequence ID" value="XM_025489798.1"/>
</dbReference>
<name>A0A316UAK7_9BASI</name>
<evidence type="ECO:0000256" key="1">
    <source>
        <dbReference type="SAM" id="MobiDB-lite"/>
    </source>
</evidence>
<protein>
    <submittedName>
        <fullName evidence="2">Uncharacterized protein</fullName>
    </submittedName>
</protein>
<sequence>MLGLQYQRPSGDQPEGESSSGPFSRARPPQRCYGYFAESSGVKRFRSIVPSSSPIDHLDWRTGATASASQGSTFRHTTQATASSLTRSPDMRSDTSSPLSSPPASPRDPPSPCGSTSSSLLSEPPSSIFDHDSAAKPSWISRDEAASPATSPLASSSQCHSSGKRARGQTLRDPLRGSSSGASEAEPFGFESSAGGRPSRRLRRAPNREPTVLHKAREEIAAVDTSLAASDQASASSSSSAESKWNVWISVSPPSLKPVSQRRRVVKPSARSDDSSSARPTAISATALGKRVGVGRGRTPSTSSESHSALLAQSQSRPEPPENHPGRSKSHAKQQVDSAPSLLRDDGTIEVSYEDEEEDADDVVYELLKGHARKRPKRKLREGGVDEDEVAAFFNDQSAQVAAAKRAGKLAGEKIPYWLPARELPVKSFYARTKREEKSPTPEIRAVQRAQWKITSSVLKSRGATRGVRS</sequence>
<feature type="compositionally biased region" description="Pro residues" evidence="1">
    <location>
        <begin position="100"/>
        <end position="112"/>
    </location>
</feature>
<feature type="compositionally biased region" description="Low complexity" evidence="1">
    <location>
        <begin position="226"/>
        <end position="243"/>
    </location>
</feature>
<dbReference type="GeneID" id="37011532"/>
<proteinExistence type="predicted"/>
<keyword evidence="3" id="KW-1185">Reference proteome</keyword>
<dbReference type="EMBL" id="KZ819329">
    <property type="protein sequence ID" value="PWN20065.1"/>
    <property type="molecule type" value="Genomic_DNA"/>
</dbReference>
<feature type="region of interest" description="Disordered" evidence="1">
    <location>
        <begin position="51"/>
        <end position="359"/>
    </location>
</feature>
<dbReference type="Proteomes" id="UP000245942">
    <property type="component" value="Unassembled WGS sequence"/>
</dbReference>
<organism evidence="2 3">
    <name type="scientific">Pseudomicrostroma glucosiphilum</name>
    <dbReference type="NCBI Taxonomy" id="1684307"/>
    <lineage>
        <taxon>Eukaryota</taxon>
        <taxon>Fungi</taxon>
        <taxon>Dikarya</taxon>
        <taxon>Basidiomycota</taxon>
        <taxon>Ustilaginomycotina</taxon>
        <taxon>Exobasidiomycetes</taxon>
        <taxon>Microstromatales</taxon>
        <taxon>Microstromatales incertae sedis</taxon>
        <taxon>Pseudomicrostroma</taxon>
    </lineage>
</organism>
<accession>A0A316UAK7</accession>
<reference evidence="2 3" key="1">
    <citation type="journal article" date="2018" name="Mol. Biol. Evol.">
        <title>Broad Genomic Sampling Reveals a Smut Pathogenic Ancestry of the Fungal Clade Ustilaginomycotina.</title>
        <authorList>
            <person name="Kijpornyongpan T."/>
            <person name="Mondo S.J."/>
            <person name="Barry K."/>
            <person name="Sandor L."/>
            <person name="Lee J."/>
            <person name="Lipzen A."/>
            <person name="Pangilinan J."/>
            <person name="LaButti K."/>
            <person name="Hainaut M."/>
            <person name="Henrissat B."/>
            <person name="Grigoriev I.V."/>
            <person name="Spatafora J.W."/>
            <person name="Aime M.C."/>
        </authorList>
    </citation>
    <scope>NUCLEOTIDE SEQUENCE [LARGE SCALE GENOMIC DNA]</scope>
    <source>
        <strain evidence="2 3">MCA 4718</strain>
    </source>
</reference>
<evidence type="ECO:0000313" key="2">
    <source>
        <dbReference type="EMBL" id="PWN20065.1"/>
    </source>
</evidence>